<dbReference type="OrthoDB" id="10041966at2759"/>
<evidence type="ECO:0000313" key="2">
    <source>
        <dbReference type="Proteomes" id="UP000824540"/>
    </source>
</evidence>
<keyword evidence="2" id="KW-1185">Reference proteome</keyword>
<accession>A0A8T2PQ48</accession>
<proteinExistence type="predicted"/>
<dbReference type="EMBL" id="JAFBMS010000004">
    <property type="protein sequence ID" value="KAG9353490.1"/>
    <property type="molecule type" value="Genomic_DNA"/>
</dbReference>
<reference evidence="1" key="1">
    <citation type="thesis" date="2021" institute="BYU ScholarsArchive" country="Provo, UT, USA">
        <title>Applications of and Algorithms for Genome Assembly and Genomic Analyses with an Emphasis on Marine Teleosts.</title>
        <authorList>
            <person name="Pickett B.D."/>
        </authorList>
    </citation>
    <scope>NUCLEOTIDE SEQUENCE</scope>
    <source>
        <strain evidence="1">HI-2016</strain>
    </source>
</reference>
<organism evidence="1 2">
    <name type="scientific">Albula glossodonta</name>
    <name type="common">roundjaw bonefish</name>
    <dbReference type="NCBI Taxonomy" id="121402"/>
    <lineage>
        <taxon>Eukaryota</taxon>
        <taxon>Metazoa</taxon>
        <taxon>Chordata</taxon>
        <taxon>Craniata</taxon>
        <taxon>Vertebrata</taxon>
        <taxon>Euteleostomi</taxon>
        <taxon>Actinopterygii</taxon>
        <taxon>Neopterygii</taxon>
        <taxon>Teleostei</taxon>
        <taxon>Albuliformes</taxon>
        <taxon>Albulidae</taxon>
        <taxon>Albula</taxon>
    </lineage>
</organism>
<sequence>MALDMDAMMSAIYAWLENPVKFQHSHAVNKTLDTEIVPGCENKDEGVHILIAEGCLLYTYEPLIDVLNQQEEAKS</sequence>
<comment type="caution">
    <text evidence="1">The sequence shown here is derived from an EMBL/GenBank/DDBJ whole genome shotgun (WGS) entry which is preliminary data.</text>
</comment>
<gene>
    <name evidence="1" type="ORF">JZ751_018092</name>
</gene>
<dbReference type="Gene3D" id="3.40.50.300">
    <property type="entry name" value="P-loop containing nucleotide triphosphate hydrolases"/>
    <property type="match status" value="1"/>
</dbReference>
<dbReference type="InterPro" id="IPR027417">
    <property type="entry name" value="P-loop_NTPase"/>
</dbReference>
<evidence type="ECO:0000313" key="1">
    <source>
        <dbReference type="EMBL" id="KAG9353490.1"/>
    </source>
</evidence>
<dbReference type="AlphaFoldDB" id="A0A8T2PQ48"/>
<protein>
    <submittedName>
        <fullName evidence="1">Uncharacterized protein</fullName>
    </submittedName>
</protein>
<name>A0A8T2PQ48_9TELE</name>
<dbReference type="Proteomes" id="UP000824540">
    <property type="component" value="Unassembled WGS sequence"/>
</dbReference>